<accession>A0A0G4J1G8</accession>
<dbReference type="AlphaFoldDB" id="A0A0G4J1G8"/>
<dbReference type="InterPro" id="IPR010530">
    <property type="entry name" value="B12D"/>
</dbReference>
<feature type="transmembrane region" description="Helical" evidence="1">
    <location>
        <begin position="38"/>
        <end position="62"/>
    </location>
</feature>
<dbReference type="OrthoDB" id="202195at2759"/>
<keyword evidence="3" id="KW-1185">Reference proteome</keyword>
<keyword evidence="1" id="KW-1133">Transmembrane helix</keyword>
<protein>
    <submittedName>
        <fullName evidence="2">Uncharacterized protein</fullName>
    </submittedName>
</protein>
<gene>
    <name evidence="2" type="ORF">PBRA_001968</name>
</gene>
<dbReference type="Pfam" id="PF06522">
    <property type="entry name" value="B12D"/>
    <property type="match status" value="1"/>
</dbReference>
<name>A0A0G4J1G8_PLABS</name>
<keyword evidence="1" id="KW-0812">Transmembrane</keyword>
<evidence type="ECO:0000313" key="3">
    <source>
        <dbReference type="Proteomes" id="UP000039324"/>
    </source>
</evidence>
<evidence type="ECO:0000313" key="2">
    <source>
        <dbReference type="EMBL" id="CEP01362.1"/>
    </source>
</evidence>
<dbReference type="EMBL" id="CDSF01000112">
    <property type="protein sequence ID" value="CEP01362.1"/>
    <property type="molecule type" value="Genomic_DNA"/>
</dbReference>
<dbReference type="Proteomes" id="UP000039324">
    <property type="component" value="Unassembled WGS sequence"/>
</dbReference>
<organism evidence="2 3">
    <name type="scientific">Plasmodiophora brassicae</name>
    <name type="common">Clubroot disease agent</name>
    <dbReference type="NCBI Taxonomy" id="37360"/>
    <lineage>
        <taxon>Eukaryota</taxon>
        <taxon>Sar</taxon>
        <taxon>Rhizaria</taxon>
        <taxon>Endomyxa</taxon>
        <taxon>Phytomyxea</taxon>
        <taxon>Plasmodiophorida</taxon>
        <taxon>Plasmodiophoridae</taxon>
        <taxon>Plasmodiophora</taxon>
    </lineage>
</organism>
<keyword evidence="1" id="KW-0472">Membrane</keyword>
<reference evidence="2 3" key="1">
    <citation type="submission" date="2015-02" db="EMBL/GenBank/DDBJ databases">
        <authorList>
            <person name="Chooi Y.-H."/>
        </authorList>
    </citation>
    <scope>NUCLEOTIDE SEQUENCE [LARGE SCALE GENOMIC DNA]</scope>
    <source>
        <strain evidence="2">E3</strain>
    </source>
</reference>
<proteinExistence type="predicted"/>
<sequence>MTRAQIAEVERSVPGRPRVSLKGGFKRIAVASLSSVEFYPMMLLLTSITTGMVVFMIQNLLWNPDVKISAKRRSDFMPQEGDEEFGRWYMNRPHRVYLAAKAKEYMRHRGHIVPGEPRQV</sequence>
<evidence type="ECO:0000256" key="1">
    <source>
        <dbReference type="SAM" id="Phobius"/>
    </source>
</evidence>